<dbReference type="GO" id="GO:0016491">
    <property type="term" value="F:oxidoreductase activity"/>
    <property type="evidence" value="ECO:0007669"/>
    <property type="project" value="UniProtKB-KW"/>
</dbReference>
<dbReference type="AlphaFoldDB" id="T0ZYM5"/>
<dbReference type="Pfam" id="PF00510">
    <property type="entry name" value="COX3"/>
    <property type="match status" value="1"/>
</dbReference>
<comment type="similarity">
    <text evidence="2">Belongs to the cytochrome c oxidase subunit 3 family.</text>
</comment>
<keyword evidence="11" id="KW-0560">Oxidoreductase</keyword>
<dbReference type="InterPro" id="IPR035973">
    <property type="entry name" value="Cyt_c_oxidase_su3-like_sf"/>
</dbReference>
<reference evidence="11" key="2">
    <citation type="journal article" date="2014" name="ISME J.">
        <title>Microbial stratification in low pH oxic and suboxic macroscopic growths along an acid mine drainage.</title>
        <authorList>
            <person name="Mendez-Garcia C."/>
            <person name="Mesa V."/>
            <person name="Sprenger R.R."/>
            <person name="Richter M."/>
            <person name="Diez M.S."/>
            <person name="Solano J."/>
            <person name="Bargiela R."/>
            <person name="Golyshina O.V."/>
            <person name="Manteca A."/>
            <person name="Ramos J.L."/>
            <person name="Gallego J.R."/>
            <person name="Llorente I."/>
            <person name="Martins Dos Santos V.A."/>
            <person name="Jensen O.N."/>
            <person name="Pelaez A.I."/>
            <person name="Sanchez J."/>
            <person name="Ferrer M."/>
        </authorList>
    </citation>
    <scope>NUCLEOTIDE SEQUENCE</scope>
</reference>
<keyword evidence="5" id="KW-1278">Translocase</keyword>
<dbReference type="InterPro" id="IPR033945">
    <property type="entry name" value="Cyt_c_oxase_su3_dom"/>
</dbReference>
<evidence type="ECO:0000256" key="9">
    <source>
        <dbReference type="SAM" id="Phobius"/>
    </source>
</evidence>
<evidence type="ECO:0000256" key="5">
    <source>
        <dbReference type="ARBA" id="ARBA00022967"/>
    </source>
</evidence>
<keyword evidence="4 9" id="KW-0812">Transmembrane</keyword>
<dbReference type="Gene3D" id="1.20.120.80">
    <property type="entry name" value="Cytochrome c oxidase, subunit III, four-helix bundle"/>
    <property type="match status" value="1"/>
</dbReference>
<evidence type="ECO:0000256" key="2">
    <source>
        <dbReference type="ARBA" id="ARBA00010581"/>
    </source>
</evidence>
<dbReference type="Gene3D" id="1.10.287.70">
    <property type="match status" value="1"/>
</dbReference>
<evidence type="ECO:0000256" key="4">
    <source>
        <dbReference type="ARBA" id="ARBA00022692"/>
    </source>
</evidence>
<evidence type="ECO:0000313" key="11">
    <source>
        <dbReference type="EMBL" id="EQD33824.1"/>
    </source>
</evidence>
<feature type="transmembrane region" description="Helical" evidence="9">
    <location>
        <begin position="53"/>
        <end position="76"/>
    </location>
</feature>
<dbReference type="EMBL" id="AUZZ01009354">
    <property type="protein sequence ID" value="EQD33824.1"/>
    <property type="molecule type" value="Genomic_DNA"/>
</dbReference>
<evidence type="ECO:0000256" key="1">
    <source>
        <dbReference type="ARBA" id="ARBA00004141"/>
    </source>
</evidence>
<comment type="subcellular location">
    <subcellularLocation>
        <location evidence="1">Membrane</location>
        <topology evidence="1">Multi-pass membrane protein</topology>
    </subcellularLocation>
</comment>
<dbReference type="PANTHER" id="PTHR11403">
    <property type="entry name" value="CYTOCHROME C OXIDASE SUBUNIT III"/>
    <property type="match status" value="1"/>
</dbReference>
<accession>T0ZYM5</accession>
<dbReference type="CDD" id="cd01665">
    <property type="entry name" value="Cyt_c_Oxidase_III"/>
    <property type="match status" value="1"/>
</dbReference>
<keyword evidence="6 9" id="KW-1133">Transmembrane helix</keyword>
<feature type="transmembrane region" description="Helical" evidence="9">
    <location>
        <begin position="12"/>
        <end position="32"/>
    </location>
</feature>
<evidence type="ECO:0000256" key="6">
    <source>
        <dbReference type="ARBA" id="ARBA00022989"/>
    </source>
</evidence>
<reference evidence="11" key="1">
    <citation type="submission" date="2013-08" db="EMBL/GenBank/DDBJ databases">
        <authorList>
            <person name="Mendez C."/>
            <person name="Richter M."/>
            <person name="Ferrer M."/>
            <person name="Sanchez J."/>
        </authorList>
    </citation>
    <scope>NUCLEOTIDE SEQUENCE</scope>
</reference>
<dbReference type="EC" id="7.1.1.9" evidence="3"/>
<dbReference type="GO" id="GO:0004129">
    <property type="term" value="F:cytochrome-c oxidase activity"/>
    <property type="evidence" value="ECO:0007669"/>
    <property type="project" value="UniProtKB-EC"/>
</dbReference>
<protein>
    <recommendedName>
        <fullName evidence="3">cytochrome-c oxidase</fullName>
        <ecNumber evidence="3">7.1.1.9</ecNumber>
    </recommendedName>
    <alternativeName>
        <fullName evidence="8">Cytochrome c oxidase polypeptide III</fullName>
    </alternativeName>
</protein>
<evidence type="ECO:0000259" key="10">
    <source>
        <dbReference type="PROSITE" id="PS50253"/>
    </source>
</evidence>
<feature type="non-terminal residue" evidence="11">
    <location>
        <position position="1"/>
    </location>
</feature>
<organism evidence="11">
    <name type="scientific">mine drainage metagenome</name>
    <dbReference type="NCBI Taxonomy" id="410659"/>
    <lineage>
        <taxon>unclassified sequences</taxon>
        <taxon>metagenomes</taxon>
        <taxon>ecological metagenomes</taxon>
    </lineage>
</organism>
<name>T0ZYM5_9ZZZZ</name>
<dbReference type="InterPro" id="IPR000298">
    <property type="entry name" value="Cyt_c_oxidase-like_su3"/>
</dbReference>
<gene>
    <name evidence="11" type="ORF">B2A_12953</name>
</gene>
<evidence type="ECO:0000256" key="7">
    <source>
        <dbReference type="ARBA" id="ARBA00023136"/>
    </source>
</evidence>
<dbReference type="InterPro" id="IPR024791">
    <property type="entry name" value="Cyt_c/ubiquinol_Oxase_su3"/>
</dbReference>
<keyword evidence="7 9" id="KW-0472">Membrane</keyword>
<dbReference type="GO" id="GO:0019646">
    <property type="term" value="P:aerobic electron transport chain"/>
    <property type="evidence" value="ECO:0007669"/>
    <property type="project" value="InterPro"/>
</dbReference>
<proteinExistence type="inferred from homology"/>
<dbReference type="PROSITE" id="PS50253">
    <property type="entry name" value="COX3"/>
    <property type="match status" value="1"/>
</dbReference>
<feature type="transmembrane region" description="Helical" evidence="9">
    <location>
        <begin position="136"/>
        <end position="156"/>
    </location>
</feature>
<dbReference type="PANTHER" id="PTHR11403:SF7">
    <property type="entry name" value="CYTOCHROME C OXIDASE SUBUNIT 3"/>
    <property type="match status" value="1"/>
</dbReference>
<dbReference type="InterPro" id="IPR013833">
    <property type="entry name" value="Cyt_c_oxidase_su3_a-hlx"/>
</dbReference>
<comment type="caution">
    <text evidence="11">The sequence shown here is derived from an EMBL/GenBank/DDBJ whole genome shotgun (WGS) entry which is preliminary data.</text>
</comment>
<feature type="domain" description="Heme-copper oxidase subunit III family profile" evidence="10">
    <location>
        <begin position="1"/>
        <end position="176"/>
    </location>
</feature>
<evidence type="ECO:0000256" key="8">
    <source>
        <dbReference type="ARBA" id="ARBA00031625"/>
    </source>
</evidence>
<dbReference type="SUPFAM" id="SSF81452">
    <property type="entry name" value="Cytochrome c oxidase subunit III-like"/>
    <property type="match status" value="1"/>
</dbReference>
<dbReference type="GO" id="GO:0016020">
    <property type="term" value="C:membrane"/>
    <property type="evidence" value="ECO:0007669"/>
    <property type="project" value="UniProtKB-SubCell"/>
</dbReference>
<feature type="non-terminal residue" evidence="11">
    <location>
        <position position="176"/>
    </location>
</feature>
<evidence type="ECO:0000256" key="3">
    <source>
        <dbReference type="ARBA" id="ARBA00012949"/>
    </source>
</evidence>
<feature type="transmembrane region" description="Helical" evidence="9">
    <location>
        <begin position="104"/>
        <end position="124"/>
    </location>
</feature>
<sequence>TVLGIVFVAHYHNWALLILGLLALLGVMFFWWRDVLRESHTPGLHTAVVRLGLRYGMMFFITSEVMFFVAFFWAFFNFALFPEHVAGAKVMMWPPEGIHTFDPFHIPFLNTMILLLSGTTVTWAHHSLLENDRKGLVLGLALTVLLGLSFTGFQAFEYSHAPFHFGGTIYPSVFFL</sequence>